<dbReference type="InterPro" id="IPR051005">
    <property type="entry name" value="Pentraxin_domain"/>
</dbReference>
<dbReference type="Ensembl" id="ENSNMLT00000004532.1">
    <property type="protein sequence ID" value="ENSNMLP00000003950.1"/>
    <property type="gene ID" value="ENSNMLG00000002791.1"/>
</dbReference>
<dbReference type="Proteomes" id="UP000694523">
    <property type="component" value="Unplaced"/>
</dbReference>
<dbReference type="Pfam" id="PF00354">
    <property type="entry name" value="Pentaxin"/>
    <property type="match status" value="1"/>
</dbReference>
<dbReference type="PROSITE" id="PS51828">
    <property type="entry name" value="PTX_2"/>
    <property type="match status" value="1"/>
</dbReference>
<dbReference type="GO" id="GO:0046872">
    <property type="term" value="F:metal ion binding"/>
    <property type="evidence" value="ECO:0007669"/>
    <property type="project" value="UniProtKB-KW"/>
</dbReference>
<comment type="cofactor">
    <cofactor evidence="1">
        <name>Ca(2+)</name>
        <dbReference type="ChEBI" id="CHEBI:29108"/>
    </cofactor>
</comment>
<keyword evidence="6" id="KW-0106">Calcium</keyword>
<keyword evidence="4" id="KW-0479">Metal-binding</keyword>
<keyword evidence="5 11" id="KW-0732">Signal</keyword>
<evidence type="ECO:0000259" key="12">
    <source>
        <dbReference type="PROSITE" id="PS51828"/>
    </source>
</evidence>
<organism evidence="13 14">
    <name type="scientific">Neogobius melanostomus</name>
    <name type="common">round goby</name>
    <dbReference type="NCBI Taxonomy" id="47308"/>
    <lineage>
        <taxon>Eukaryota</taxon>
        <taxon>Metazoa</taxon>
        <taxon>Chordata</taxon>
        <taxon>Craniata</taxon>
        <taxon>Vertebrata</taxon>
        <taxon>Euteleostomi</taxon>
        <taxon>Actinopterygii</taxon>
        <taxon>Neopterygii</taxon>
        <taxon>Teleostei</taxon>
        <taxon>Neoteleostei</taxon>
        <taxon>Acanthomorphata</taxon>
        <taxon>Gobiaria</taxon>
        <taxon>Gobiiformes</taxon>
        <taxon>Gobioidei</taxon>
        <taxon>Gobiidae</taxon>
        <taxon>Benthophilinae</taxon>
        <taxon>Neogobiini</taxon>
        <taxon>Neogobius</taxon>
    </lineage>
</organism>
<keyword evidence="7" id="KW-1015">Disulfide bond</keyword>
<dbReference type="Gene3D" id="2.60.120.200">
    <property type="match status" value="1"/>
</dbReference>
<comment type="subcellular location">
    <subcellularLocation>
        <location evidence="2">Secreted</location>
    </subcellularLocation>
</comment>
<evidence type="ECO:0000313" key="13">
    <source>
        <dbReference type="Ensembl" id="ENSNMLP00000003950.1"/>
    </source>
</evidence>
<evidence type="ECO:0000256" key="1">
    <source>
        <dbReference type="ARBA" id="ARBA00001913"/>
    </source>
</evidence>
<evidence type="ECO:0000256" key="5">
    <source>
        <dbReference type="ARBA" id="ARBA00022729"/>
    </source>
</evidence>
<keyword evidence="14" id="KW-1185">Reference proteome</keyword>
<evidence type="ECO:0000256" key="8">
    <source>
        <dbReference type="ARBA" id="ARBA00038102"/>
    </source>
</evidence>
<evidence type="ECO:0000256" key="6">
    <source>
        <dbReference type="ARBA" id="ARBA00022837"/>
    </source>
</evidence>
<feature type="domain" description="Pentraxin (PTX)" evidence="12">
    <location>
        <begin position="20"/>
        <end position="222"/>
    </location>
</feature>
<dbReference type="SUPFAM" id="SSF49899">
    <property type="entry name" value="Concanavalin A-like lectins/glucanases"/>
    <property type="match status" value="1"/>
</dbReference>
<dbReference type="PRINTS" id="PR00895">
    <property type="entry name" value="PENTAXIN"/>
</dbReference>
<dbReference type="AlphaFoldDB" id="A0A8C6WFP2"/>
<feature type="signal peptide" evidence="11">
    <location>
        <begin position="1"/>
        <end position="16"/>
    </location>
</feature>
<evidence type="ECO:0000313" key="14">
    <source>
        <dbReference type="Proteomes" id="UP000694523"/>
    </source>
</evidence>
<feature type="chain" id="PRO_5034115969" description="Pentraxin (PTX) domain-containing protein" evidence="11">
    <location>
        <begin position="17"/>
        <end position="258"/>
    </location>
</feature>
<dbReference type="InterPro" id="IPR013320">
    <property type="entry name" value="ConA-like_dom_sf"/>
</dbReference>
<comment type="similarity">
    <text evidence="8">Belongs to the pentraxin family.</text>
</comment>
<evidence type="ECO:0000256" key="9">
    <source>
        <dbReference type="PROSITE-ProRule" id="PRU01172"/>
    </source>
</evidence>
<reference evidence="13" key="2">
    <citation type="submission" date="2025-09" db="UniProtKB">
        <authorList>
            <consortium name="Ensembl"/>
        </authorList>
    </citation>
    <scope>IDENTIFICATION</scope>
</reference>
<protein>
    <recommendedName>
        <fullName evidence="12">Pentraxin (PTX) domain-containing protein</fullName>
    </recommendedName>
</protein>
<dbReference type="PANTHER" id="PTHR45869:SF7">
    <property type="entry name" value="C-REACTIVE PROTEIN"/>
    <property type="match status" value="1"/>
</dbReference>
<dbReference type="InterPro" id="IPR001759">
    <property type="entry name" value="PTX_dom"/>
</dbReference>
<evidence type="ECO:0000256" key="3">
    <source>
        <dbReference type="ARBA" id="ARBA00022525"/>
    </source>
</evidence>
<sequence>MKFLVFLMIMVSNAAGMDLSGKMFVFPQETNTAHVKLIPANVNLQSLTVCHRSFTDLKRDHSLFSLSSTNDHNHFLVFMNWAKQEIQSHVHNLFVGYGGLDYAPNKWHSICTTWNSSSGLVQMWFNGQPLVIKYIAFTLPLTTNPIIIVGQEQDSHGGGFDAKQSFVGMMCDVHMWNYVISPCEIQKYMKEKNFTPGNVLNWAALNHQKTEKVLTENKQIGCHADDAPTPGSGENPTPVRGVAPPLSQMPFNLYFLTT</sequence>
<comment type="caution">
    <text evidence="9">Lacks conserved residue(s) required for the propagation of feature annotation.</text>
</comment>
<evidence type="ECO:0000256" key="4">
    <source>
        <dbReference type="ARBA" id="ARBA00022723"/>
    </source>
</evidence>
<evidence type="ECO:0000256" key="7">
    <source>
        <dbReference type="ARBA" id="ARBA00023157"/>
    </source>
</evidence>
<proteinExistence type="inferred from homology"/>
<accession>A0A8C6WFP2</accession>
<keyword evidence="3" id="KW-0964">Secreted</keyword>
<dbReference type="GO" id="GO:0005576">
    <property type="term" value="C:extracellular region"/>
    <property type="evidence" value="ECO:0007669"/>
    <property type="project" value="UniProtKB-SubCell"/>
</dbReference>
<evidence type="ECO:0000256" key="11">
    <source>
        <dbReference type="SAM" id="SignalP"/>
    </source>
</evidence>
<name>A0A8C6WFP2_9GOBI</name>
<reference evidence="13" key="1">
    <citation type="submission" date="2025-08" db="UniProtKB">
        <authorList>
            <consortium name="Ensembl"/>
        </authorList>
    </citation>
    <scope>IDENTIFICATION</scope>
</reference>
<feature type="region of interest" description="Disordered" evidence="10">
    <location>
        <begin position="221"/>
        <end position="242"/>
    </location>
</feature>
<dbReference type="PANTHER" id="PTHR45869">
    <property type="entry name" value="C-REACTIVE PROTEIN-RELATED"/>
    <property type="match status" value="1"/>
</dbReference>
<dbReference type="SMART" id="SM00159">
    <property type="entry name" value="PTX"/>
    <property type="match status" value="1"/>
</dbReference>
<evidence type="ECO:0000256" key="2">
    <source>
        <dbReference type="ARBA" id="ARBA00004613"/>
    </source>
</evidence>
<evidence type="ECO:0000256" key="10">
    <source>
        <dbReference type="SAM" id="MobiDB-lite"/>
    </source>
</evidence>